<dbReference type="EMBL" id="JAGIZQ010000004">
    <property type="protein sequence ID" value="KAH6632027.1"/>
    <property type="molecule type" value="Genomic_DNA"/>
</dbReference>
<dbReference type="Proteomes" id="UP000724584">
    <property type="component" value="Unassembled WGS sequence"/>
</dbReference>
<comment type="caution">
    <text evidence="1">The sequence shown here is derived from an EMBL/GenBank/DDBJ whole genome shotgun (WGS) entry which is preliminary data.</text>
</comment>
<evidence type="ECO:0000313" key="1">
    <source>
        <dbReference type="EMBL" id="KAH6632027.1"/>
    </source>
</evidence>
<keyword evidence="2" id="KW-1185">Reference proteome</keyword>
<reference evidence="1 2" key="1">
    <citation type="journal article" date="2021" name="Nat. Commun.">
        <title>Genetic determinants of endophytism in the Arabidopsis root mycobiome.</title>
        <authorList>
            <person name="Mesny F."/>
            <person name="Miyauchi S."/>
            <person name="Thiergart T."/>
            <person name="Pickel B."/>
            <person name="Atanasova L."/>
            <person name="Karlsson M."/>
            <person name="Huettel B."/>
            <person name="Barry K.W."/>
            <person name="Haridas S."/>
            <person name="Chen C."/>
            <person name="Bauer D."/>
            <person name="Andreopoulos W."/>
            <person name="Pangilinan J."/>
            <person name="LaButti K."/>
            <person name="Riley R."/>
            <person name="Lipzen A."/>
            <person name="Clum A."/>
            <person name="Drula E."/>
            <person name="Henrissat B."/>
            <person name="Kohler A."/>
            <person name="Grigoriev I.V."/>
            <person name="Martin F.M."/>
            <person name="Hacquard S."/>
        </authorList>
    </citation>
    <scope>NUCLEOTIDE SEQUENCE [LARGE SCALE GENOMIC DNA]</scope>
    <source>
        <strain evidence="1 2">MPI-SDFR-AT-0079</strain>
    </source>
</reference>
<sequence length="435" mass="47518">MPKPHRKACIACAESKRRCDQQLPECQRCIDRDIDCLYPQPKKRRRGDAASLLTLPQAGPLPLPIMQNPGVPAVSLGDWPAAGLGPGLDHIPLQPDTHDLISTTPLFGPLPGRGELSGNAASPWFLQEQTWVKEHQQPHGSAGVELDPFIHAVEGMLQSWVRTGHNSFIHERLYGGGMAPCLQDAFTTLAAYTTCTPAVKETILQIAEDRSSALACESLPNVVVGGGDGDGGAAAVRGHLACVHALFTYMFIRLFDGSVRARAAAEGQLPTLRRWLTQLWNAMQRYRNEYHNPGALASQETTAGISHNFSGHDYYDAATELWQLWILTESVRRSLIVIETIANVYECMVRGWAECTGAVMFTARAGLWEAKSAVKWLELSSVESPLLASSLCPERFISRYAAGEIDGFAKVVWGCAVGVDRMQCWIDGTAGTNRV</sequence>
<evidence type="ECO:0000313" key="2">
    <source>
        <dbReference type="Proteomes" id="UP000724584"/>
    </source>
</evidence>
<name>A0ACB7P6U0_9PEZI</name>
<organism evidence="1 2">
    <name type="scientific">Chaetomium tenue</name>
    <dbReference type="NCBI Taxonomy" id="1854479"/>
    <lineage>
        <taxon>Eukaryota</taxon>
        <taxon>Fungi</taxon>
        <taxon>Dikarya</taxon>
        <taxon>Ascomycota</taxon>
        <taxon>Pezizomycotina</taxon>
        <taxon>Sordariomycetes</taxon>
        <taxon>Sordariomycetidae</taxon>
        <taxon>Sordariales</taxon>
        <taxon>Chaetomiaceae</taxon>
        <taxon>Chaetomium</taxon>
    </lineage>
</organism>
<accession>A0ACB7P6U0</accession>
<gene>
    <name evidence="1" type="ORF">F5144DRAFT_572852</name>
</gene>
<proteinExistence type="predicted"/>
<protein>
    <submittedName>
        <fullName evidence="1">Uncharacterized protein</fullName>
    </submittedName>
</protein>